<sequence>MGRYTGKTCRLSTMLALTASFFLVEIVVGYVTNSVALVADSFHMLSDVVALIVGFCSVRISKWSSKRNTYGWIRAEILGALVNAVFLLALCFSILVEALKRLVDMERVENPRLLLIVGGAGLVINIIGLVLFGGHGHSHGGHGHAHGGQGHAHGGHGHSHDGHKPANSPDEVFLDIRNGSVIKATENEALVPSERVSSATPADEKEIFMSQNTDVTIEFKKPKIASSQQLNMRGVFLHVLGDALGSLVVVISALVIMFADGDWRFYIDPAMSVFMVIIILSTTIPLLKESALILLQTVPSHVDVENIIKELEQMEGIYGVHECHIWQLAGNRIIASAHIRCHGIEEYMTLAAKIKSLFHKAGIHSTTIQPEFIDWQDANSEHQPCALPCNATGEQCKEETCCGDKRKRLYGSKPNETGVDLNDMTPQPGNTGSVVTYTSAQPCTFSSLRSLDLKFSPDGDEVVLEMLDIKKAVIDNQGASKNISQSPPPGHSLKEERTMSR</sequence>
<evidence type="ECO:0000313" key="13">
    <source>
        <dbReference type="Proteomes" id="UP000678393"/>
    </source>
</evidence>
<dbReference type="PANTHER" id="PTHR45820">
    <property type="entry name" value="FI23527P1"/>
    <property type="match status" value="1"/>
</dbReference>
<dbReference type="AlphaFoldDB" id="A0A8S3YY97"/>
<evidence type="ECO:0000259" key="11">
    <source>
        <dbReference type="Pfam" id="PF16916"/>
    </source>
</evidence>
<dbReference type="GO" id="GO:0006882">
    <property type="term" value="P:intracellular zinc ion homeostasis"/>
    <property type="evidence" value="ECO:0007669"/>
    <property type="project" value="TreeGrafter"/>
</dbReference>
<dbReference type="InterPro" id="IPR027469">
    <property type="entry name" value="Cation_efflux_TMD_sf"/>
</dbReference>
<dbReference type="Proteomes" id="UP000678393">
    <property type="component" value="Unassembled WGS sequence"/>
</dbReference>
<proteinExistence type="inferred from homology"/>
<dbReference type="Gene3D" id="1.20.1510.10">
    <property type="entry name" value="Cation efflux protein transmembrane domain"/>
    <property type="match status" value="1"/>
</dbReference>
<dbReference type="InterPro" id="IPR036837">
    <property type="entry name" value="Cation_efflux_CTD_sf"/>
</dbReference>
<evidence type="ECO:0000256" key="1">
    <source>
        <dbReference type="ARBA" id="ARBA00004141"/>
    </source>
</evidence>
<comment type="similarity">
    <text evidence="2">Belongs to the cation diffusion facilitator (CDF) transporter (TC 2.A.4) family. SLC30A subfamily.</text>
</comment>
<protein>
    <recommendedName>
        <fullName evidence="14">Zinc transporter 1</fullName>
    </recommendedName>
</protein>
<evidence type="ECO:0000256" key="9">
    <source>
        <dbReference type="SAM" id="Phobius"/>
    </source>
</evidence>
<dbReference type="EMBL" id="CAJHNH020001035">
    <property type="protein sequence ID" value="CAG5121188.1"/>
    <property type="molecule type" value="Genomic_DNA"/>
</dbReference>
<keyword evidence="4 9" id="KW-0812">Transmembrane</keyword>
<feature type="domain" description="Cation efflux protein transmembrane" evidence="10">
    <location>
        <begin position="14"/>
        <end position="295"/>
    </location>
</feature>
<feature type="compositionally biased region" description="Basic and acidic residues" evidence="8">
    <location>
        <begin position="492"/>
        <end position="501"/>
    </location>
</feature>
<evidence type="ECO:0000256" key="2">
    <source>
        <dbReference type="ARBA" id="ARBA00008873"/>
    </source>
</evidence>
<evidence type="ECO:0000256" key="7">
    <source>
        <dbReference type="ARBA" id="ARBA00023136"/>
    </source>
</evidence>
<evidence type="ECO:0000256" key="5">
    <source>
        <dbReference type="ARBA" id="ARBA00022833"/>
    </source>
</evidence>
<reference evidence="12" key="1">
    <citation type="submission" date="2021-04" db="EMBL/GenBank/DDBJ databases">
        <authorList>
            <consortium name="Molecular Ecology Group"/>
        </authorList>
    </citation>
    <scope>NUCLEOTIDE SEQUENCE</scope>
</reference>
<dbReference type="Pfam" id="PF01545">
    <property type="entry name" value="Cation_efflux"/>
    <property type="match status" value="1"/>
</dbReference>
<evidence type="ECO:0000256" key="6">
    <source>
        <dbReference type="ARBA" id="ARBA00022989"/>
    </source>
</evidence>
<organism evidence="12 13">
    <name type="scientific">Candidula unifasciata</name>
    <dbReference type="NCBI Taxonomy" id="100452"/>
    <lineage>
        <taxon>Eukaryota</taxon>
        <taxon>Metazoa</taxon>
        <taxon>Spiralia</taxon>
        <taxon>Lophotrochozoa</taxon>
        <taxon>Mollusca</taxon>
        <taxon>Gastropoda</taxon>
        <taxon>Heterobranchia</taxon>
        <taxon>Euthyneura</taxon>
        <taxon>Panpulmonata</taxon>
        <taxon>Eupulmonata</taxon>
        <taxon>Stylommatophora</taxon>
        <taxon>Helicina</taxon>
        <taxon>Helicoidea</taxon>
        <taxon>Geomitridae</taxon>
        <taxon>Candidula</taxon>
    </lineage>
</organism>
<feature type="region of interest" description="Disordered" evidence="8">
    <location>
        <begin position="474"/>
        <end position="501"/>
    </location>
</feature>
<dbReference type="SUPFAM" id="SSF161111">
    <property type="entry name" value="Cation efflux protein transmembrane domain-like"/>
    <property type="match status" value="1"/>
</dbReference>
<keyword evidence="7 9" id="KW-0472">Membrane</keyword>
<dbReference type="NCBIfam" id="TIGR01297">
    <property type="entry name" value="CDF"/>
    <property type="match status" value="1"/>
</dbReference>
<feature type="transmembrane region" description="Helical" evidence="9">
    <location>
        <begin position="77"/>
        <end position="99"/>
    </location>
</feature>
<dbReference type="InterPro" id="IPR027470">
    <property type="entry name" value="Cation_efflux_CTD"/>
</dbReference>
<keyword evidence="13" id="KW-1185">Reference proteome</keyword>
<comment type="subcellular location">
    <subcellularLocation>
        <location evidence="1">Membrane</location>
        <topology evidence="1">Multi-pass membrane protein</topology>
    </subcellularLocation>
</comment>
<dbReference type="GO" id="GO:0005385">
    <property type="term" value="F:zinc ion transmembrane transporter activity"/>
    <property type="evidence" value="ECO:0007669"/>
    <property type="project" value="TreeGrafter"/>
</dbReference>
<dbReference type="InterPro" id="IPR002524">
    <property type="entry name" value="Cation_efflux"/>
</dbReference>
<feature type="transmembrane region" description="Helical" evidence="9">
    <location>
        <begin position="111"/>
        <end position="132"/>
    </location>
</feature>
<evidence type="ECO:0000256" key="3">
    <source>
        <dbReference type="ARBA" id="ARBA00022448"/>
    </source>
</evidence>
<evidence type="ECO:0000259" key="10">
    <source>
        <dbReference type="Pfam" id="PF01545"/>
    </source>
</evidence>
<feature type="transmembrane region" description="Helical" evidence="9">
    <location>
        <begin position="265"/>
        <end position="287"/>
    </location>
</feature>
<dbReference type="GO" id="GO:0016020">
    <property type="term" value="C:membrane"/>
    <property type="evidence" value="ECO:0007669"/>
    <property type="project" value="UniProtKB-SubCell"/>
</dbReference>
<dbReference type="PANTHER" id="PTHR45820:SF4">
    <property type="entry name" value="ZINC TRANSPORTER 63C, ISOFORM F"/>
    <property type="match status" value="1"/>
</dbReference>
<dbReference type="InterPro" id="IPR058533">
    <property type="entry name" value="Cation_efflux_TM"/>
</dbReference>
<dbReference type="Pfam" id="PF16916">
    <property type="entry name" value="ZT_dimer"/>
    <property type="match status" value="1"/>
</dbReference>
<name>A0A8S3YY97_9EUPU</name>
<comment type="caution">
    <text evidence="12">The sequence shown here is derived from an EMBL/GenBank/DDBJ whole genome shotgun (WGS) entry which is preliminary data.</text>
</comment>
<dbReference type="OrthoDB" id="29444at2759"/>
<keyword evidence="5" id="KW-0862">Zinc</keyword>
<feature type="region of interest" description="Disordered" evidence="8">
    <location>
        <begin position="140"/>
        <end position="169"/>
    </location>
</feature>
<evidence type="ECO:0000256" key="8">
    <source>
        <dbReference type="SAM" id="MobiDB-lite"/>
    </source>
</evidence>
<evidence type="ECO:0000256" key="4">
    <source>
        <dbReference type="ARBA" id="ARBA00022692"/>
    </source>
</evidence>
<dbReference type="GO" id="GO:0010312">
    <property type="term" value="P:detoxification of zinc ion"/>
    <property type="evidence" value="ECO:0007669"/>
    <property type="project" value="TreeGrafter"/>
</dbReference>
<evidence type="ECO:0008006" key="14">
    <source>
        <dbReference type="Google" id="ProtNLM"/>
    </source>
</evidence>
<dbReference type="SUPFAM" id="SSF160240">
    <property type="entry name" value="Cation efflux protein cytoplasmic domain-like"/>
    <property type="match status" value="1"/>
</dbReference>
<accession>A0A8S3YY97</accession>
<feature type="domain" description="Cation efflux protein cytoplasmic" evidence="11">
    <location>
        <begin position="299"/>
        <end position="371"/>
    </location>
</feature>
<gene>
    <name evidence="12" type="ORF">CUNI_LOCUS6746</name>
</gene>
<evidence type="ECO:0000313" key="12">
    <source>
        <dbReference type="EMBL" id="CAG5121188.1"/>
    </source>
</evidence>
<keyword evidence="6 9" id="KW-1133">Transmembrane helix</keyword>
<feature type="transmembrane region" description="Helical" evidence="9">
    <location>
        <begin position="235"/>
        <end position="259"/>
    </location>
</feature>
<feature type="transmembrane region" description="Helical" evidence="9">
    <location>
        <begin position="12"/>
        <end position="31"/>
    </location>
</feature>
<keyword evidence="3" id="KW-0813">Transport</keyword>